<dbReference type="CDD" id="cd11614">
    <property type="entry name" value="SAF_CpaB_FlgA_like"/>
    <property type="match status" value="1"/>
</dbReference>
<evidence type="ECO:0000256" key="1">
    <source>
        <dbReference type="SAM" id="SignalP"/>
    </source>
</evidence>
<protein>
    <recommendedName>
        <fullName evidence="2">SAF domain-containing protein</fullName>
    </recommendedName>
</protein>
<feature type="domain" description="SAF" evidence="2">
    <location>
        <begin position="40"/>
        <end position="102"/>
    </location>
</feature>
<name>A0AAU7AUD7_9ACTN</name>
<dbReference type="EMBL" id="CP114014">
    <property type="protein sequence ID" value="XAY05298.1"/>
    <property type="molecule type" value="Genomic_DNA"/>
</dbReference>
<accession>A0AAU7AUD7</accession>
<dbReference type="RefSeq" id="WP_354701811.1">
    <property type="nucleotide sequence ID" value="NZ_CP114014.1"/>
</dbReference>
<proteinExistence type="predicted"/>
<reference evidence="3" key="1">
    <citation type="submission" date="2022-12" db="EMBL/GenBank/DDBJ databases">
        <title>Paraconexibacter alkalitolerans sp. nov. and Baekduia alba sp. nov., isolated from soil and emended description of the genera Paraconexibacter (Chun et al., 2020) and Baekduia (An et al., 2020).</title>
        <authorList>
            <person name="Vieira S."/>
            <person name="Huber K.J."/>
            <person name="Geppert A."/>
            <person name="Wolf J."/>
            <person name="Neumann-Schaal M."/>
            <person name="Muesken M."/>
            <person name="Overmann J."/>
        </authorList>
    </citation>
    <scope>NUCLEOTIDE SEQUENCE</scope>
    <source>
        <strain evidence="3">AEG42_29</strain>
    </source>
</reference>
<dbReference type="Pfam" id="PF08666">
    <property type="entry name" value="SAF"/>
    <property type="match status" value="1"/>
</dbReference>
<feature type="signal peptide" evidence="1">
    <location>
        <begin position="1"/>
        <end position="24"/>
    </location>
</feature>
<dbReference type="KEGG" id="parq:DSM112329_02147"/>
<dbReference type="AlphaFoldDB" id="A0AAU7AUD7"/>
<evidence type="ECO:0000259" key="2">
    <source>
        <dbReference type="SMART" id="SM00858"/>
    </source>
</evidence>
<gene>
    <name evidence="3" type="ORF">DSM112329_02147</name>
</gene>
<dbReference type="SMART" id="SM00858">
    <property type="entry name" value="SAF"/>
    <property type="match status" value="1"/>
</dbReference>
<keyword evidence="1" id="KW-0732">Signal</keyword>
<dbReference type="InterPro" id="IPR013974">
    <property type="entry name" value="SAF"/>
</dbReference>
<feature type="chain" id="PRO_5043447881" description="SAF domain-containing protein" evidence="1">
    <location>
        <begin position="25"/>
        <end position="238"/>
    </location>
</feature>
<evidence type="ECO:0000313" key="3">
    <source>
        <dbReference type="EMBL" id="XAY05298.1"/>
    </source>
</evidence>
<sequence>MTRRRRALALTALSLLLGTLAASAVARREAALDRRVGPSVPVVVARVGLPVGAVLRPGVLAVRRLPARFAPTGSFARPAELAGLTAAVPIGAGVDLTPGLVRDPDVVTADDADPSAAAAGTLKPGQRVAEVTARGDARLLGPGSRIDLLVTREGADGSGGTTLALEDAEVLAATPVGGDEDGSGKGVAALQVALSLRVSLRQAVALAAAQNFAKELRVLVRADGDRRRGSQGLTVRDG</sequence>
<organism evidence="3">
    <name type="scientific">Paraconexibacter sp. AEG42_29</name>
    <dbReference type="NCBI Taxonomy" id="2997339"/>
    <lineage>
        <taxon>Bacteria</taxon>
        <taxon>Bacillati</taxon>
        <taxon>Actinomycetota</taxon>
        <taxon>Thermoleophilia</taxon>
        <taxon>Solirubrobacterales</taxon>
        <taxon>Paraconexibacteraceae</taxon>
        <taxon>Paraconexibacter</taxon>
    </lineage>
</organism>